<dbReference type="AlphaFoldDB" id="A0A2P5DK16"/>
<dbReference type="Proteomes" id="UP000237000">
    <property type="component" value="Unassembled WGS sequence"/>
</dbReference>
<comment type="caution">
    <text evidence="1">The sequence shown here is derived from an EMBL/GenBank/DDBJ whole genome shotgun (WGS) entry which is preliminary data.</text>
</comment>
<accession>A0A2P5DK16</accession>
<keyword evidence="2" id="KW-1185">Reference proteome</keyword>
<organism evidence="1 2">
    <name type="scientific">Trema orientale</name>
    <name type="common">Charcoal tree</name>
    <name type="synonym">Celtis orientalis</name>
    <dbReference type="NCBI Taxonomy" id="63057"/>
    <lineage>
        <taxon>Eukaryota</taxon>
        <taxon>Viridiplantae</taxon>
        <taxon>Streptophyta</taxon>
        <taxon>Embryophyta</taxon>
        <taxon>Tracheophyta</taxon>
        <taxon>Spermatophyta</taxon>
        <taxon>Magnoliopsida</taxon>
        <taxon>eudicotyledons</taxon>
        <taxon>Gunneridae</taxon>
        <taxon>Pentapetalae</taxon>
        <taxon>rosids</taxon>
        <taxon>fabids</taxon>
        <taxon>Rosales</taxon>
        <taxon>Cannabaceae</taxon>
        <taxon>Trema</taxon>
    </lineage>
</organism>
<evidence type="ECO:0000313" key="2">
    <source>
        <dbReference type="Proteomes" id="UP000237000"/>
    </source>
</evidence>
<evidence type="ECO:0000313" key="1">
    <source>
        <dbReference type="EMBL" id="PON73641.1"/>
    </source>
</evidence>
<dbReference type="InParanoid" id="A0A2P5DK16"/>
<sequence length="127" mass="14774">MEVGDLTHKFIFMPFSKFPTLLPALFPSPSSPTFFTILSKYLSSSLSFSPLRFDPPHIPNLSLSLSLTYHNSKKRKKEKEKRIINKYTLKKRMLNSHRFSFVFSIPNCYTSVQHCLNIYTTHPPLFS</sequence>
<protein>
    <submittedName>
        <fullName evidence="1">Uncharacterized protein</fullName>
    </submittedName>
</protein>
<dbReference type="EMBL" id="JXTC01000265">
    <property type="protein sequence ID" value="PON73641.1"/>
    <property type="molecule type" value="Genomic_DNA"/>
</dbReference>
<proteinExistence type="predicted"/>
<reference evidence="2" key="1">
    <citation type="submission" date="2016-06" db="EMBL/GenBank/DDBJ databases">
        <title>Parallel loss of symbiosis genes in relatives of nitrogen-fixing non-legume Parasponia.</title>
        <authorList>
            <person name="Van Velzen R."/>
            <person name="Holmer R."/>
            <person name="Bu F."/>
            <person name="Rutten L."/>
            <person name="Van Zeijl A."/>
            <person name="Liu W."/>
            <person name="Santuari L."/>
            <person name="Cao Q."/>
            <person name="Sharma T."/>
            <person name="Shen D."/>
            <person name="Roswanjaya Y."/>
            <person name="Wardhani T."/>
            <person name="Kalhor M.S."/>
            <person name="Jansen J."/>
            <person name="Van den Hoogen J."/>
            <person name="Gungor B."/>
            <person name="Hartog M."/>
            <person name="Hontelez J."/>
            <person name="Verver J."/>
            <person name="Yang W.-C."/>
            <person name="Schijlen E."/>
            <person name="Repin R."/>
            <person name="Schilthuizen M."/>
            <person name="Schranz E."/>
            <person name="Heidstra R."/>
            <person name="Miyata K."/>
            <person name="Fedorova E."/>
            <person name="Kohlen W."/>
            <person name="Bisseling T."/>
            <person name="Smit S."/>
            <person name="Geurts R."/>
        </authorList>
    </citation>
    <scope>NUCLEOTIDE SEQUENCE [LARGE SCALE GENOMIC DNA]</scope>
    <source>
        <strain evidence="2">cv. RG33-2</strain>
    </source>
</reference>
<name>A0A2P5DK16_TREOI</name>
<gene>
    <name evidence="1" type="ORF">TorRG33x02_248990</name>
</gene>